<evidence type="ECO:0008006" key="3">
    <source>
        <dbReference type="Google" id="ProtNLM"/>
    </source>
</evidence>
<gene>
    <name evidence="1" type="ORF">ACFFUR_08760</name>
</gene>
<organism evidence="1 2">
    <name type="scientific">Echinicola jeungdonensis</name>
    <dbReference type="NCBI Taxonomy" id="709343"/>
    <lineage>
        <taxon>Bacteria</taxon>
        <taxon>Pseudomonadati</taxon>
        <taxon>Bacteroidota</taxon>
        <taxon>Cytophagia</taxon>
        <taxon>Cytophagales</taxon>
        <taxon>Cyclobacteriaceae</taxon>
        <taxon>Echinicola</taxon>
    </lineage>
</organism>
<comment type="caution">
    <text evidence="1">The sequence shown here is derived from an EMBL/GenBank/DDBJ whole genome shotgun (WGS) entry which is preliminary data.</text>
</comment>
<protein>
    <recommendedName>
        <fullName evidence="3">Transposase</fullName>
    </recommendedName>
</protein>
<dbReference type="Gene3D" id="3.30.70.1290">
    <property type="entry name" value="Transposase IS200-like"/>
    <property type="match status" value="1"/>
</dbReference>
<sequence>MERFTIYAKNSKRHKDYRFWKDGNHTIDFNNNNIDVIQKINYIHNNPIKAGIVESPEHYVYSSARDYMLGTKGLVPVEII</sequence>
<reference evidence="1 2" key="1">
    <citation type="submission" date="2024-09" db="EMBL/GenBank/DDBJ databases">
        <authorList>
            <person name="Sun Q."/>
            <person name="Mori K."/>
        </authorList>
    </citation>
    <scope>NUCLEOTIDE SEQUENCE [LARGE SCALE GENOMIC DNA]</scope>
    <source>
        <strain evidence="1 2">CECT 7682</strain>
    </source>
</reference>
<dbReference type="EMBL" id="JBHMEW010000055">
    <property type="protein sequence ID" value="MFB9211895.1"/>
    <property type="molecule type" value="Genomic_DNA"/>
</dbReference>
<dbReference type="SUPFAM" id="SSF143422">
    <property type="entry name" value="Transposase IS200-like"/>
    <property type="match status" value="1"/>
</dbReference>
<name>A0ABV5J6U7_9BACT</name>
<evidence type="ECO:0000313" key="1">
    <source>
        <dbReference type="EMBL" id="MFB9211895.1"/>
    </source>
</evidence>
<accession>A0ABV5J6U7</accession>
<proteinExistence type="predicted"/>
<keyword evidence="2" id="KW-1185">Reference proteome</keyword>
<evidence type="ECO:0000313" key="2">
    <source>
        <dbReference type="Proteomes" id="UP001589654"/>
    </source>
</evidence>
<dbReference type="InterPro" id="IPR036515">
    <property type="entry name" value="Transposase_17_sf"/>
</dbReference>
<dbReference type="RefSeq" id="WP_290247951.1">
    <property type="nucleotide sequence ID" value="NZ_JAUFQT010000001.1"/>
</dbReference>
<dbReference type="Proteomes" id="UP001589654">
    <property type="component" value="Unassembled WGS sequence"/>
</dbReference>